<dbReference type="RefSeq" id="WP_283926058.1">
    <property type="nucleotide sequence ID" value="NZ_CP126084.1"/>
</dbReference>
<dbReference type="Proteomes" id="UP001177943">
    <property type="component" value="Chromosome"/>
</dbReference>
<name>A0AA95IB27_9BACL</name>
<organism evidence="1 2">
    <name type="scientific">Paenibacillus woosongensis</name>
    <dbReference type="NCBI Taxonomy" id="307580"/>
    <lineage>
        <taxon>Bacteria</taxon>
        <taxon>Bacillati</taxon>
        <taxon>Bacillota</taxon>
        <taxon>Bacilli</taxon>
        <taxon>Bacillales</taxon>
        <taxon>Paenibacillaceae</taxon>
        <taxon>Paenibacillus</taxon>
    </lineage>
</organism>
<evidence type="ECO:0008006" key="3">
    <source>
        <dbReference type="Google" id="ProtNLM"/>
    </source>
</evidence>
<dbReference type="KEGG" id="pwn:QNH46_22225"/>
<sequence>MEFEKAHGQFINNHISRRKGERRARLERGHRHGETLFLKNVWWPLYRNLDYLHPEYEVPDWRGRSYFGDFAFLPGHLRFIFEIKGYGSHVTEMDRTKYSNELNRELYLQSLGYRVISLAYDDVANRPDICRNLLQLLFSRYLIQQQPLEPSALEEAAVIRLCLSSIQPIRPKQVAAHLCIDHRTAIRILRSLTQKGWLRPIYSGAGLRVHQYELIRNAWDLIN</sequence>
<dbReference type="SUPFAM" id="SSF46785">
    <property type="entry name" value="Winged helix' DNA-binding domain"/>
    <property type="match status" value="1"/>
</dbReference>
<proteinExistence type="predicted"/>
<reference evidence="1" key="1">
    <citation type="submission" date="2023-05" db="EMBL/GenBank/DDBJ databases">
        <title>Comparative genomics of Bacillaceae isolates and their secondary metabolite potential.</title>
        <authorList>
            <person name="Song L."/>
            <person name="Nielsen L.J."/>
            <person name="Mohite O."/>
            <person name="Xu X."/>
            <person name="Weber T."/>
            <person name="Kovacs A.T."/>
        </authorList>
    </citation>
    <scope>NUCLEOTIDE SEQUENCE</scope>
    <source>
        <strain evidence="1">B2_4</strain>
    </source>
</reference>
<dbReference type="AlphaFoldDB" id="A0AA95IB27"/>
<evidence type="ECO:0000313" key="2">
    <source>
        <dbReference type="Proteomes" id="UP001177943"/>
    </source>
</evidence>
<evidence type="ECO:0000313" key="1">
    <source>
        <dbReference type="EMBL" id="WHX48738.1"/>
    </source>
</evidence>
<dbReference type="EMBL" id="CP126084">
    <property type="protein sequence ID" value="WHX48738.1"/>
    <property type="molecule type" value="Genomic_DNA"/>
</dbReference>
<protein>
    <recommendedName>
        <fullName evidence="3">DUF559 domain-containing protein</fullName>
    </recommendedName>
</protein>
<gene>
    <name evidence="1" type="ORF">QNH46_22225</name>
</gene>
<accession>A0AA95IB27</accession>
<dbReference type="InterPro" id="IPR036390">
    <property type="entry name" value="WH_DNA-bd_sf"/>
</dbReference>